<keyword evidence="2" id="KW-1133">Transmembrane helix</keyword>
<dbReference type="EMBL" id="CDMZ01001133">
    <property type="protein sequence ID" value="CEM27788.1"/>
    <property type="molecule type" value="Genomic_DNA"/>
</dbReference>
<evidence type="ECO:0000256" key="1">
    <source>
        <dbReference type="SAM" id="MobiDB-lite"/>
    </source>
</evidence>
<proteinExistence type="predicted"/>
<feature type="region of interest" description="Disordered" evidence="1">
    <location>
        <begin position="1540"/>
        <end position="1689"/>
    </location>
</feature>
<protein>
    <recommendedName>
        <fullName evidence="4">Transmembrane protein</fullName>
    </recommendedName>
</protein>
<feature type="transmembrane region" description="Helical" evidence="2">
    <location>
        <begin position="1459"/>
        <end position="1482"/>
    </location>
</feature>
<dbReference type="VEuPathDB" id="CryptoDB:Cvel_21521"/>
<keyword evidence="2" id="KW-0472">Membrane</keyword>
<feature type="compositionally biased region" description="Polar residues" evidence="1">
    <location>
        <begin position="1590"/>
        <end position="1599"/>
    </location>
</feature>
<gene>
    <name evidence="3" type="ORF">Cvel_21521</name>
</gene>
<name>A0A0G4GEL7_9ALVE</name>
<feature type="region of interest" description="Disordered" evidence="1">
    <location>
        <begin position="1348"/>
        <end position="1385"/>
    </location>
</feature>
<reference evidence="3" key="1">
    <citation type="submission" date="2014-11" db="EMBL/GenBank/DDBJ databases">
        <authorList>
            <person name="Otto D Thomas"/>
            <person name="Naeem Raeece"/>
        </authorList>
    </citation>
    <scope>NUCLEOTIDE SEQUENCE</scope>
</reference>
<feature type="transmembrane region" description="Helical" evidence="2">
    <location>
        <begin position="1415"/>
        <end position="1435"/>
    </location>
</feature>
<feature type="transmembrane region" description="Helical" evidence="2">
    <location>
        <begin position="1323"/>
        <end position="1342"/>
    </location>
</feature>
<evidence type="ECO:0000256" key="2">
    <source>
        <dbReference type="SAM" id="Phobius"/>
    </source>
</evidence>
<feature type="compositionally biased region" description="Basic and acidic residues" evidence="1">
    <location>
        <begin position="1638"/>
        <end position="1659"/>
    </location>
</feature>
<keyword evidence="2" id="KW-0812">Transmembrane</keyword>
<feature type="compositionally biased region" description="Low complexity" evidence="1">
    <location>
        <begin position="1540"/>
        <end position="1553"/>
    </location>
</feature>
<feature type="compositionally biased region" description="Basic and acidic residues" evidence="1">
    <location>
        <begin position="244"/>
        <end position="271"/>
    </location>
</feature>
<dbReference type="InterPro" id="IPR011050">
    <property type="entry name" value="Pectin_lyase_fold/virulence"/>
</dbReference>
<feature type="region of interest" description="Disordered" evidence="1">
    <location>
        <begin position="327"/>
        <end position="354"/>
    </location>
</feature>
<feature type="compositionally biased region" description="Polar residues" evidence="1">
    <location>
        <begin position="341"/>
        <end position="351"/>
    </location>
</feature>
<evidence type="ECO:0000313" key="3">
    <source>
        <dbReference type="EMBL" id="CEM27788.1"/>
    </source>
</evidence>
<feature type="region of interest" description="Disordered" evidence="1">
    <location>
        <begin position="235"/>
        <end position="271"/>
    </location>
</feature>
<evidence type="ECO:0008006" key="4">
    <source>
        <dbReference type="Google" id="ProtNLM"/>
    </source>
</evidence>
<accession>A0A0G4GEL7</accession>
<dbReference type="SUPFAM" id="SSF51126">
    <property type="entry name" value="Pectin lyase-like"/>
    <property type="match status" value="1"/>
</dbReference>
<feature type="transmembrane region" description="Helical" evidence="2">
    <location>
        <begin position="1509"/>
        <end position="1533"/>
    </location>
</feature>
<sequence length="1689" mass="185186">MWAMRYGLLDTVKVLWSQKQWTQTCKECRFLFNLPERNEAGDLLLGSLPTHLLAFTSPELPQLTKWDRSLAEKDKETVATVDAGQQEEELPMEDHVRESAHNRRRELEQLKSVDSGMKSQIFVLVKHLLLSGGRLDDAFLKDSSRLHPALRKALKAHTFLRRDAEHFEQPDTAALEISGSVTRFLEDHRENRGRGIEKRHNRHIPPHYLFRDEVEEGELLSPEWIRIEVMSREEFSSTSTPQADSERDSGRCIDMDRGEKRGGTNFDGEWRKDSDAQAPVIACDLPSALWTCLKHPSQQEAVEDPERLRARRCAILVRPFILSERQGDSRSFMEGTEEENAQGQAETTSETQRGHPLSFDLCKSQIWNKAFKVKASTLALRHIFIGPKGGAAEWGPRRPLLSCFSESALAEGRGGEDREVKEWETKMQILNVEFMQRDLGKLKVHTDGAPVKLPALYEGANGPTEEEKEKPKESHRKSSKKAPELLSVLNVLSSRLVLQHLEIRGAPSFCVLAKDSEVFLRDVKMSRCGEAAATIGIVPLVKDQHERRYILEPFGAEGDGMRDNAGPLVASKLPFSNFHKFNAGEVMRMGSAVVLVFNMLAWAPSVIEDSTFEENHSGHVGGAVSVLVGPSTAVYSQAGLFIQRTMMKKNLARVKGGGVSVTVFAKMARAYQVEIRDSVFEGNQALPDMERFTTVESAFKNVKNIPEADPDSHKETKRFELSKGEAPERFPTMLSAFILASSDLPGGDDLPLGSGGAIWASTRIMPSTFSDLAGRFVGSFPSLDISNCTFRNNSATSNSGAVGVVATRVRMSGCTFEDNSLDSLVKPADNVAGALSVLQSQTESWGANVSLSSCLFTGNKVFLNGTYLSTGAPDAFSLHSTGNVSMGSGCVAVADEEDSVVGIVQTAHQDFISLRGLQTVCPFHSLCTKCESPSFLIGRGTTHGMDLQGEEEEGQHAVGKIEVIKSRCFLQLNTPHHLFFIFMFADAHTKEKSANKEKHKSGIWTEVLGISDLSDANRCASDCPPGASCRLGKNNVLALPGFWCVHSPSLGTPSSGNVECKECPPGGNCFPGYDVEERCQVESKREATTRSFQSSSSVVPSFWELSATEETRPPSVKAHTVREVRKSQRRAPRRVTMSFEDTPELLPTLSGASAFEAAASSRAFKLGMETNAQSASQGTGAKRCSDAVSFQGTSACHGNFVCHESCGRDLSDQDRVSWILAVVLSAFARNLFFVLSGATNVGVMKSLLFFSNAVLILDLVPPGGGAAKLFKRVALGLTFFFQMEGSSGDVGEQLSWWQKLGVLCTGKGFSSLDLLFFPLWKTLVFPSVLVVMLLVHALFVCSRPSPERREEKEEEEDRQPDCEQGAPLFGVEEPPTSDPPSASSSIERRAEEGVSEFRGPFAPLLDVLDRRYMQVFAFFFIDFYPTWLLLVAKALRCQDLPGGGGRVVWSAPVQQCSAVWWWPSMAVLVLLSLVPIGLFLFVKKATTARDVPFLRSVLRMLESCFKQEFNWLDVIGVSILLAVPYVFLVIHYAGRAKDALSGSASNSRSGSQDRSVDLKKEVEADDDTDKNKGTGQRDLNESVPRVLPVSESQTAQQLEESQEAVGNRDPVQTQAESQGEGGIPVGPSDEPTEGGEAVARREALTDSGLRDSEARENAEGAKGLQNDPGGPPDTRGSNGAEGPADKFPP</sequence>
<organism evidence="3">
    <name type="scientific">Chromera velia CCMP2878</name>
    <dbReference type="NCBI Taxonomy" id="1169474"/>
    <lineage>
        <taxon>Eukaryota</taxon>
        <taxon>Sar</taxon>
        <taxon>Alveolata</taxon>
        <taxon>Colpodellida</taxon>
        <taxon>Chromeraceae</taxon>
        <taxon>Chromera</taxon>
    </lineage>
</organism>
<dbReference type="PhylomeDB" id="A0A0G4GEL7"/>
<feature type="region of interest" description="Disordered" evidence="1">
    <location>
        <begin position="454"/>
        <end position="481"/>
    </location>
</feature>